<dbReference type="STRING" id="880073.Cabys_280"/>
<dbReference type="PaxDb" id="880073-Calab_1562"/>
<dbReference type="RefSeq" id="WP_006928252.1">
    <property type="nucleotide sequence ID" value="NZ_CM001402.1"/>
</dbReference>
<dbReference type="AlphaFoldDB" id="H1XQN6"/>
<dbReference type="NCBIfam" id="NF033709">
    <property type="entry name" value="PorV_fam"/>
    <property type="match status" value="1"/>
</dbReference>
<dbReference type="eggNOG" id="COG2067">
    <property type="taxonomic scope" value="Bacteria"/>
</dbReference>
<sequence precursor="true">MRTILKIVLIASFLTILFENPLNAGNRKLAQSGFKFLSVSVDARSSALSGALTSLESRSTALFYNPASMSRMDYMFDFSLGQVNWIADIRYLYGAAAYRPMNGTFGVFGVSFVSVDYGAMRSTILANNEQGFLDIGEFSPFAYALGFGYAKSLTNKFSVGGQIKYAFQDLGGGVVGFGADESPQTKKFNVGVLAFDFGILYKTGYKSLMFGMNIRNFSQEIEYLEESFQLPLNFEMGISMNVLDFTEMDTENHKLLVSIDATHPRDYPEQLDMGVEYVFQKTLALRMGYTTPTDEQGVSFGVGFSPTVSGMNMVLDYAYTPFGIFNDVHRFSFNVSF</sequence>
<dbReference type="Proteomes" id="UP000004671">
    <property type="component" value="Chromosome"/>
</dbReference>
<dbReference type="EMBL" id="CM001402">
    <property type="protein sequence ID" value="EHO41182.1"/>
    <property type="molecule type" value="Genomic_DNA"/>
</dbReference>
<protein>
    <recommendedName>
        <fullName evidence="3">PorV/PorQ family protein</fullName>
    </recommendedName>
</protein>
<dbReference type="HOGENOM" id="CLU_067062_0_0_0"/>
<proteinExistence type="predicted"/>
<reference evidence="1 2" key="1">
    <citation type="submission" date="2011-09" db="EMBL/GenBank/DDBJ databases">
        <title>The permanent draft genome of Caldithrix abyssi DSM 13497.</title>
        <authorList>
            <consortium name="US DOE Joint Genome Institute (JGI-PGF)"/>
            <person name="Lucas S."/>
            <person name="Han J."/>
            <person name="Lapidus A."/>
            <person name="Bruce D."/>
            <person name="Goodwin L."/>
            <person name="Pitluck S."/>
            <person name="Peters L."/>
            <person name="Kyrpides N."/>
            <person name="Mavromatis K."/>
            <person name="Ivanova N."/>
            <person name="Mikhailova N."/>
            <person name="Chertkov O."/>
            <person name="Detter J.C."/>
            <person name="Tapia R."/>
            <person name="Han C."/>
            <person name="Land M."/>
            <person name="Hauser L."/>
            <person name="Markowitz V."/>
            <person name="Cheng J.-F."/>
            <person name="Hugenholtz P."/>
            <person name="Woyke T."/>
            <person name="Wu D."/>
            <person name="Spring S."/>
            <person name="Brambilla E."/>
            <person name="Klenk H.-P."/>
            <person name="Eisen J.A."/>
        </authorList>
    </citation>
    <scope>NUCLEOTIDE SEQUENCE [LARGE SCALE GENOMIC DNA]</scope>
    <source>
        <strain evidence="1 2">DSM 13497</strain>
    </source>
</reference>
<dbReference type="Gene3D" id="2.40.160.60">
    <property type="entry name" value="Outer membrane protein transport protein (OMPP1/FadL/TodX)"/>
    <property type="match status" value="1"/>
</dbReference>
<name>H1XQN6_CALAY</name>
<organism evidence="1 2">
    <name type="scientific">Caldithrix abyssi DSM 13497</name>
    <dbReference type="NCBI Taxonomy" id="880073"/>
    <lineage>
        <taxon>Bacteria</taxon>
        <taxon>Pseudomonadati</taxon>
        <taxon>Calditrichota</taxon>
        <taxon>Calditrichia</taxon>
        <taxon>Calditrichales</taxon>
        <taxon>Calditrichaceae</taxon>
        <taxon>Caldithrix</taxon>
    </lineage>
</organism>
<evidence type="ECO:0000313" key="1">
    <source>
        <dbReference type="EMBL" id="EHO41182.1"/>
    </source>
</evidence>
<keyword evidence="2" id="KW-1185">Reference proteome</keyword>
<evidence type="ECO:0008006" key="3">
    <source>
        <dbReference type="Google" id="ProtNLM"/>
    </source>
</evidence>
<gene>
    <name evidence="1" type="ORF">Calab_1562</name>
</gene>
<dbReference type="InParanoid" id="H1XQN6"/>
<accession>H1XQN6</accession>
<dbReference type="SUPFAM" id="SSF56935">
    <property type="entry name" value="Porins"/>
    <property type="match status" value="1"/>
</dbReference>
<evidence type="ECO:0000313" key="2">
    <source>
        <dbReference type="Proteomes" id="UP000004671"/>
    </source>
</evidence>